<protein>
    <recommendedName>
        <fullName evidence="5">NmrA-like domain-containing protein</fullName>
    </recommendedName>
</protein>
<dbReference type="OrthoDB" id="10000533at2759"/>
<name>A0A4Q4SS07_9PEZI</name>
<keyword evidence="3" id="KW-0560">Oxidoreductase</keyword>
<evidence type="ECO:0000256" key="4">
    <source>
        <dbReference type="SAM" id="MobiDB-lite"/>
    </source>
</evidence>
<dbReference type="InterPro" id="IPR036291">
    <property type="entry name" value="NAD(P)-bd_dom_sf"/>
</dbReference>
<comment type="similarity">
    <text evidence="1">Belongs to the NmrA-type oxidoreductase family. Isoflavone reductase subfamily.</text>
</comment>
<evidence type="ECO:0000259" key="5">
    <source>
        <dbReference type="Pfam" id="PF05368"/>
    </source>
</evidence>
<accession>A0A4Q4SS07</accession>
<evidence type="ECO:0000256" key="2">
    <source>
        <dbReference type="ARBA" id="ARBA00022857"/>
    </source>
</evidence>
<dbReference type="GO" id="GO:0016491">
    <property type="term" value="F:oxidoreductase activity"/>
    <property type="evidence" value="ECO:0007669"/>
    <property type="project" value="UniProtKB-KW"/>
</dbReference>
<dbReference type="SUPFAM" id="SSF51735">
    <property type="entry name" value="NAD(P)-binding Rossmann-fold domains"/>
    <property type="match status" value="1"/>
</dbReference>
<keyword evidence="2" id="KW-0521">NADP</keyword>
<dbReference type="EMBL" id="QJNU01001587">
    <property type="protein sequence ID" value="RYO74391.1"/>
    <property type="molecule type" value="Genomic_DNA"/>
</dbReference>
<sequence length="299" mass="33235">MVRVAVAGGTGQVSQEEAPTTTTVAPEIHWQIVDYNDKEILVEALRGTHTLLSFVQILSDPDQKAQKNLIDAAIAAGVKRFAPSEYGSKGTVDMAWWHGKERIREYLEEVNEKEKILEYTLFQPGLFLDYLAYPYKTAKHVDPLQSVFDFENKRAIVVDGHEDSIMTLTTVADVAAVVARTVDYEGRWPTTGGIRGNRVTFSRILEIGRRVRGCSFTVDKVKVEDLEAGSLKASWGLEAVHRAVSEDQASALLKAVSIGVLLSSSKGAWDISDELNQLFPDYEFTPIEDFLAKTWEGKP</sequence>
<evidence type="ECO:0000256" key="3">
    <source>
        <dbReference type="ARBA" id="ARBA00023002"/>
    </source>
</evidence>
<keyword evidence="7" id="KW-1185">Reference proteome</keyword>
<dbReference type="Gene3D" id="3.90.25.10">
    <property type="entry name" value="UDP-galactose 4-epimerase, domain 1"/>
    <property type="match status" value="1"/>
</dbReference>
<evidence type="ECO:0000313" key="6">
    <source>
        <dbReference type="EMBL" id="RYO74391.1"/>
    </source>
</evidence>
<reference evidence="6 7" key="1">
    <citation type="submission" date="2018-06" db="EMBL/GenBank/DDBJ databases">
        <title>Complete Genomes of Monosporascus.</title>
        <authorList>
            <person name="Robinson A.J."/>
            <person name="Natvig D.O."/>
        </authorList>
    </citation>
    <scope>NUCLEOTIDE SEQUENCE [LARGE SCALE GENOMIC DNA]</scope>
    <source>
        <strain evidence="6 7">CBS 110550</strain>
    </source>
</reference>
<gene>
    <name evidence="6" type="ORF">DL764_010843</name>
</gene>
<dbReference type="PANTHER" id="PTHR47706">
    <property type="entry name" value="NMRA-LIKE FAMILY PROTEIN"/>
    <property type="match status" value="1"/>
</dbReference>
<dbReference type="InterPro" id="IPR051609">
    <property type="entry name" value="NmrA/Isoflavone_reductase-like"/>
</dbReference>
<comment type="caution">
    <text evidence="6">The sequence shown here is derived from an EMBL/GenBank/DDBJ whole genome shotgun (WGS) entry which is preliminary data.</text>
</comment>
<feature type="region of interest" description="Disordered" evidence="4">
    <location>
        <begin position="1"/>
        <end position="21"/>
    </location>
</feature>
<evidence type="ECO:0000256" key="1">
    <source>
        <dbReference type="ARBA" id="ARBA00005725"/>
    </source>
</evidence>
<feature type="domain" description="NmrA-like" evidence="5">
    <location>
        <begin position="34"/>
        <end position="228"/>
    </location>
</feature>
<proteinExistence type="inferred from homology"/>
<dbReference type="Proteomes" id="UP000293360">
    <property type="component" value="Unassembled WGS sequence"/>
</dbReference>
<organism evidence="6 7">
    <name type="scientific">Monosporascus ibericus</name>
    <dbReference type="NCBI Taxonomy" id="155417"/>
    <lineage>
        <taxon>Eukaryota</taxon>
        <taxon>Fungi</taxon>
        <taxon>Dikarya</taxon>
        <taxon>Ascomycota</taxon>
        <taxon>Pezizomycotina</taxon>
        <taxon>Sordariomycetes</taxon>
        <taxon>Xylariomycetidae</taxon>
        <taxon>Xylariales</taxon>
        <taxon>Xylariales incertae sedis</taxon>
        <taxon>Monosporascus</taxon>
    </lineage>
</organism>
<evidence type="ECO:0000313" key="7">
    <source>
        <dbReference type="Proteomes" id="UP000293360"/>
    </source>
</evidence>
<dbReference type="PANTHER" id="PTHR47706:SF4">
    <property type="entry name" value="NMRA-LIKE DOMAIN-CONTAINING PROTEIN"/>
    <property type="match status" value="1"/>
</dbReference>
<dbReference type="Gene3D" id="3.40.50.720">
    <property type="entry name" value="NAD(P)-binding Rossmann-like Domain"/>
    <property type="match status" value="1"/>
</dbReference>
<dbReference type="InterPro" id="IPR008030">
    <property type="entry name" value="NmrA-like"/>
</dbReference>
<dbReference type="Pfam" id="PF05368">
    <property type="entry name" value="NmrA"/>
    <property type="match status" value="1"/>
</dbReference>
<dbReference type="AlphaFoldDB" id="A0A4Q4SS07"/>